<dbReference type="EMBL" id="JMIY01000003">
    <property type="protein sequence ID" value="KCZ72288.1"/>
    <property type="molecule type" value="Genomic_DNA"/>
</dbReference>
<feature type="transmembrane region" description="Helical" evidence="1">
    <location>
        <begin position="225"/>
        <end position="247"/>
    </location>
</feature>
<feature type="transmembrane region" description="Helical" evidence="1">
    <location>
        <begin position="172"/>
        <end position="188"/>
    </location>
</feature>
<keyword evidence="3" id="KW-1185">Reference proteome</keyword>
<accession>A0A062V6S1</accession>
<feature type="transmembrane region" description="Helical" evidence="1">
    <location>
        <begin position="142"/>
        <end position="165"/>
    </location>
</feature>
<evidence type="ECO:0000313" key="3">
    <source>
        <dbReference type="Proteomes" id="UP000027153"/>
    </source>
</evidence>
<feature type="transmembrane region" description="Helical" evidence="1">
    <location>
        <begin position="100"/>
        <end position="122"/>
    </location>
</feature>
<protein>
    <recommendedName>
        <fullName evidence="4">Glycosyltransferase RgtA/B/C/D-like domain-containing protein</fullName>
    </recommendedName>
</protein>
<feature type="transmembrane region" description="Helical" evidence="1">
    <location>
        <begin position="297"/>
        <end position="321"/>
    </location>
</feature>
<proteinExistence type="predicted"/>
<feature type="transmembrane region" description="Helical" evidence="1">
    <location>
        <begin position="71"/>
        <end position="88"/>
    </location>
</feature>
<feature type="transmembrane region" description="Helical" evidence="1">
    <location>
        <begin position="194"/>
        <end position="213"/>
    </location>
</feature>
<dbReference type="OrthoDB" id="142896at2157"/>
<dbReference type="Proteomes" id="UP000027153">
    <property type="component" value="Unassembled WGS sequence"/>
</dbReference>
<dbReference type="RefSeq" id="WP_048090394.1">
    <property type="nucleotide sequence ID" value="NZ_JMIY01000003.1"/>
</dbReference>
<evidence type="ECO:0000313" key="2">
    <source>
        <dbReference type="EMBL" id="KCZ72288.1"/>
    </source>
</evidence>
<dbReference type="AlphaFoldDB" id="A0A062V6S1"/>
<reference evidence="2 3" key="1">
    <citation type="journal article" date="2013" name="Nature">
        <title>Anaerobic oxidation of methane coupled to nitrate reduction in a novel archaeal lineage.</title>
        <authorList>
            <person name="Haroon M.F."/>
            <person name="Hu S."/>
            <person name="Shi Y."/>
            <person name="Imelfort M."/>
            <person name="Keller J."/>
            <person name="Hugenholtz P."/>
            <person name="Yuan Z."/>
            <person name="Tyson G.W."/>
        </authorList>
    </citation>
    <scope>NUCLEOTIDE SEQUENCE [LARGE SCALE GENOMIC DNA]</scope>
    <source>
        <strain evidence="2 3">ANME-2d</strain>
    </source>
</reference>
<keyword evidence="1" id="KW-0812">Transmembrane</keyword>
<keyword evidence="1" id="KW-1133">Transmembrane helix</keyword>
<evidence type="ECO:0000256" key="1">
    <source>
        <dbReference type="SAM" id="Phobius"/>
    </source>
</evidence>
<keyword evidence="1" id="KW-0472">Membrane</keyword>
<comment type="caution">
    <text evidence="2">The sequence shown here is derived from an EMBL/GenBank/DDBJ whole genome shotgun (WGS) entry which is preliminary data.</text>
</comment>
<sequence length="525" mass="60009">MAVEFDKTGMFSLKAKSLLFILLIILVLVLHYPMSFNEIGWDSFAIHVLANTISESGYAKWWLHPLSVIGSYPYSEISGALPFLLSGISQITGMSGDITIFWTSLFLGVLSIFTAYLMAGAIFNNEIYKFLVAFGYSTSQGILFYTTWTAGTRALFIILLPLFIYGLIKSYNSIRYVLLTAVLFLLLMSTHKMFYFLLPVILGFIAVQIIFKIRTYISVKQPVSFNYIFLSGLLGALLIPLLMHDLIGVNLVRTDSRDGLLNQFFETYVRYSGIAILFTISGYVYTLLNKNKTRGEYILLTSLIFLAPFIYIITYMKWFILPFLFLLSGRGLWNIMRTKQALKIVPVIIALIVIFSGYYQYIHFYEEPSSKGRDLDRPLYEAAMWSKDHISPGYKAISSRPVPAERFSAISQVPTMTGLESIDLAYGFVNKDGINIVRSSLKSLDVFFESPYRSTEKPKTDWFLDNTFLDGALGEGRVAGVIKRFDLSYFIEHLQYGRSRFSSSVYEKNERYYDNGKIRVWNLRE</sequence>
<organism evidence="2 3">
    <name type="scientific">Candidatus Methanoperedens nitratireducens</name>
    <dbReference type="NCBI Taxonomy" id="1392998"/>
    <lineage>
        <taxon>Archaea</taxon>
        <taxon>Methanobacteriati</taxon>
        <taxon>Methanobacteriota</taxon>
        <taxon>Stenosarchaea group</taxon>
        <taxon>Methanomicrobia</taxon>
        <taxon>Methanosarcinales</taxon>
        <taxon>ANME-2 cluster</taxon>
        <taxon>Candidatus Methanoperedentaceae</taxon>
        <taxon>Candidatus Methanoperedens</taxon>
    </lineage>
</organism>
<feature type="transmembrane region" description="Helical" evidence="1">
    <location>
        <begin position="267"/>
        <end position="285"/>
    </location>
</feature>
<gene>
    <name evidence="2" type="ORF">ANME2D_01693</name>
</gene>
<name>A0A062V6S1_9EURY</name>
<evidence type="ECO:0008006" key="4">
    <source>
        <dbReference type="Google" id="ProtNLM"/>
    </source>
</evidence>
<feature type="transmembrane region" description="Helical" evidence="1">
    <location>
        <begin position="17"/>
        <end position="34"/>
    </location>
</feature>
<feature type="transmembrane region" description="Helical" evidence="1">
    <location>
        <begin position="341"/>
        <end position="361"/>
    </location>
</feature>